<dbReference type="EMBL" id="GBXM01044432">
    <property type="protein sequence ID" value="JAH64145.1"/>
    <property type="molecule type" value="Transcribed_RNA"/>
</dbReference>
<name>A0A0E9UFV6_ANGAN</name>
<reference evidence="1" key="2">
    <citation type="journal article" date="2015" name="Fish Shellfish Immunol.">
        <title>Early steps in the European eel (Anguilla anguilla)-Vibrio vulnificus interaction in the gills: Role of the RtxA13 toxin.</title>
        <authorList>
            <person name="Callol A."/>
            <person name="Pajuelo D."/>
            <person name="Ebbesson L."/>
            <person name="Teles M."/>
            <person name="MacKenzie S."/>
            <person name="Amaro C."/>
        </authorList>
    </citation>
    <scope>NUCLEOTIDE SEQUENCE</scope>
</reference>
<proteinExistence type="predicted"/>
<accession>A0A0E9UFV6</accession>
<reference evidence="1" key="1">
    <citation type="submission" date="2014-11" db="EMBL/GenBank/DDBJ databases">
        <authorList>
            <person name="Amaro Gonzalez C."/>
        </authorList>
    </citation>
    <scope>NUCLEOTIDE SEQUENCE</scope>
</reference>
<dbReference type="AlphaFoldDB" id="A0A0E9UFV6"/>
<organism evidence="1">
    <name type="scientific">Anguilla anguilla</name>
    <name type="common">European freshwater eel</name>
    <name type="synonym">Muraena anguilla</name>
    <dbReference type="NCBI Taxonomy" id="7936"/>
    <lineage>
        <taxon>Eukaryota</taxon>
        <taxon>Metazoa</taxon>
        <taxon>Chordata</taxon>
        <taxon>Craniata</taxon>
        <taxon>Vertebrata</taxon>
        <taxon>Euteleostomi</taxon>
        <taxon>Actinopterygii</taxon>
        <taxon>Neopterygii</taxon>
        <taxon>Teleostei</taxon>
        <taxon>Anguilliformes</taxon>
        <taxon>Anguillidae</taxon>
        <taxon>Anguilla</taxon>
    </lineage>
</organism>
<sequence length="20" mass="2348">MGTPESHCCHFFYCERELAS</sequence>
<evidence type="ECO:0000313" key="1">
    <source>
        <dbReference type="EMBL" id="JAH64145.1"/>
    </source>
</evidence>
<protein>
    <submittedName>
        <fullName evidence="1">Uncharacterized protein</fullName>
    </submittedName>
</protein>